<sequence length="247" mass="27759">MAGHSKWANIKNRKGKQDSKRAQIFTKYARAIAVSVREGGPDPAFNSALAAMIDKAKSHNMPNDNIERAIKKGAGELGDANFEEITYEGYGPSGIAVIVKCLTDNRNRTAADVRYAFDKFGGNLGSTGCVSWMFDRKGLLIIEKVDSIDEEQLMLEAIDAGAEDFSAEEEYYEIITDTEEFEKVKNTLKESGYIFSTAEITYLPQNEIKLTDEKDLKNMVKMIDTLEDNDDVQEIYHNWDMPEDLDI</sequence>
<evidence type="ECO:0000313" key="10">
    <source>
        <dbReference type="Proteomes" id="UP000198625"/>
    </source>
</evidence>
<dbReference type="FunFam" id="1.10.10.200:FF:000002">
    <property type="entry name" value="Probable transcriptional regulatory protein CLM62_37755"/>
    <property type="match status" value="1"/>
</dbReference>
<comment type="subcellular location">
    <subcellularLocation>
        <location evidence="6">Cytoplasm</location>
    </subcellularLocation>
</comment>
<keyword evidence="2 6" id="KW-0963">Cytoplasm</keyword>
<dbReference type="PANTHER" id="PTHR12532:SF6">
    <property type="entry name" value="TRANSCRIPTIONAL REGULATORY PROTEIN YEBC-RELATED"/>
    <property type="match status" value="1"/>
</dbReference>
<proteinExistence type="inferred from homology"/>
<organism evidence="9 10">
    <name type="scientific">Proteiniborus ethanoligenes</name>
    <dbReference type="NCBI Taxonomy" id="415015"/>
    <lineage>
        <taxon>Bacteria</taxon>
        <taxon>Bacillati</taxon>
        <taxon>Bacillota</taxon>
        <taxon>Clostridia</taxon>
        <taxon>Eubacteriales</taxon>
        <taxon>Proteiniborus</taxon>
    </lineage>
</organism>
<keyword evidence="5 6" id="KW-0804">Transcription</keyword>
<dbReference type="HAMAP" id="MF_00693">
    <property type="entry name" value="Transcrip_reg_TACO1"/>
    <property type="match status" value="1"/>
</dbReference>
<dbReference type="Pfam" id="PF20772">
    <property type="entry name" value="TACO1_YebC_N"/>
    <property type="match status" value="1"/>
</dbReference>
<dbReference type="GO" id="GO:0005829">
    <property type="term" value="C:cytosol"/>
    <property type="evidence" value="ECO:0007669"/>
    <property type="project" value="TreeGrafter"/>
</dbReference>
<dbReference type="NCBIfam" id="NF009044">
    <property type="entry name" value="PRK12378.1"/>
    <property type="match status" value="1"/>
</dbReference>
<dbReference type="InterPro" id="IPR002876">
    <property type="entry name" value="Transcrip_reg_TACO1-like"/>
</dbReference>
<dbReference type="Gene3D" id="3.30.70.980">
    <property type="match status" value="2"/>
</dbReference>
<gene>
    <name evidence="9" type="ORF">SAMN05660462_02043</name>
</gene>
<feature type="domain" description="TACO1/YebC-like N-terminal" evidence="8">
    <location>
        <begin position="5"/>
        <end position="76"/>
    </location>
</feature>
<evidence type="ECO:0000256" key="4">
    <source>
        <dbReference type="ARBA" id="ARBA00023125"/>
    </source>
</evidence>
<dbReference type="EMBL" id="FNQE01000022">
    <property type="protein sequence ID" value="SDZ15786.1"/>
    <property type="molecule type" value="Genomic_DNA"/>
</dbReference>
<keyword evidence="3 6" id="KW-0805">Transcription regulation</keyword>
<dbReference type="GO" id="GO:0003677">
    <property type="term" value="F:DNA binding"/>
    <property type="evidence" value="ECO:0007669"/>
    <property type="project" value="UniProtKB-UniRule"/>
</dbReference>
<name>A0A1H3QQT2_9FIRM</name>
<dbReference type="Gene3D" id="1.10.10.200">
    <property type="match status" value="1"/>
</dbReference>
<dbReference type="NCBIfam" id="TIGR01033">
    <property type="entry name" value="YebC/PmpR family DNA-binding transcriptional regulator"/>
    <property type="match status" value="1"/>
</dbReference>
<dbReference type="Proteomes" id="UP000198625">
    <property type="component" value="Unassembled WGS sequence"/>
</dbReference>
<dbReference type="Pfam" id="PF01709">
    <property type="entry name" value="Transcrip_reg"/>
    <property type="match status" value="1"/>
</dbReference>
<dbReference type="InterPro" id="IPR048300">
    <property type="entry name" value="TACO1_YebC-like_2nd/3rd_dom"/>
</dbReference>
<evidence type="ECO:0000256" key="2">
    <source>
        <dbReference type="ARBA" id="ARBA00022490"/>
    </source>
</evidence>
<protein>
    <recommendedName>
        <fullName evidence="6">Probable transcriptional regulatory protein SAMN05660462_02043</fullName>
    </recommendedName>
</protein>
<evidence type="ECO:0000313" key="9">
    <source>
        <dbReference type="EMBL" id="SDZ15786.1"/>
    </source>
</evidence>
<dbReference type="NCBIfam" id="NF001030">
    <property type="entry name" value="PRK00110.1"/>
    <property type="match status" value="1"/>
</dbReference>
<dbReference type="OrthoDB" id="9781053at2"/>
<dbReference type="InterPro" id="IPR029072">
    <property type="entry name" value="YebC-like"/>
</dbReference>
<accession>A0A1H3QQT2</accession>
<keyword evidence="10" id="KW-1185">Reference proteome</keyword>
<evidence type="ECO:0000256" key="5">
    <source>
        <dbReference type="ARBA" id="ARBA00023163"/>
    </source>
</evidence>
<evidence type="ECO:0000256" key="6">
    <source>
        <dbReference type="HAMAP-Rule" id="MF_00693"/>
    </source>
</evidence>
<evidence type="ECO:0000256" key="3">
    <source>
        <dbReference type="ARBA" id="ARBA00023015"/>
    </source>
</evidence>
<dbReference type="PANTHER" id="PTHR12532">
    <property type="entry name" value="TRANSLATIONAL ACTIVATOR OF CYTOCHROME C OXIDASE 1"/>
    <property type="match status" value="1"/>
</dbReference>
<dbReference type="FunFam" id="3.30.70.980:FF:000002">
    <property type="entry name" value="Probable transcriptional regulatory protein YebC"/>
    <property type="match status" value="1"/>
</dbReference>
<comment type="similarity">
    <text evidence="1 6">Belongs to the TACO1 family.</text>
</comment>
<dbReference type="GO" id="GO:0006355">
    <property type="term" value="P:regulation of DNA-templated transcription"/>
    <property type="evidence" value="ECO:0007669"/>
    <property type="project" value="UniProtKB-UniRule"/>
</dbReference>
<evidence type="ECO:0000259" key="7">
    <source>
        <dbReference type="Pfam" id="PF01709"/>
    </source>
</evidence>
<feature type="domain" description="TACO1/YebC-like second and third" evidence="7">
    <location>
        <begin position="82"/>
        <end position="239"/>
    </location>
</feature>
<dbReference type="SUPFAM" id="SSF75625">
    <property type="entry name" value="YebC-like"/>
    <property type="match status" value="1"/>
</dbReference>
<dbReference type="InterPro" id="IPR049083">
    <property type="entry name" value="TACO1_YebC_N"/>
</dbReference>
<dbReference type="InterPro" id="IPR017856">
    <property type="entry name" value="Integrase-like_N"/>
</dbReference>
<evidence type="ECO:0000259" key="8">
    <source>
        <dbReference type="Pfam" id="PF20772"/>
    </source>
</evidence>
<evidence type="ECO:0000256" key="1">
    <source>
        <dbReference type="ARBA" id="ARBA00008724"/>
    </source>
</evidence>
<reference evidence="9 10" key="1">
    <citation type="submission" date="2016-10" db="EMBL/GenBank/DDBJ databases">
        <authorList>
            <person name="de Groot N.N."/>
        </authorList>
    </citation>
    <scope>NUCLEOTIDE SEQUENCE [LARGE SCALE GENOMIC DNA]</scope>
    <source>
        <strain evidence="9 10">DSM 21650</strain>
    </source>
</reference>
<dbReference type="InterPro" id="IPR026564">
    <property type="entry name" value="Transcrip_reg_TACO1-like_dom3"/>
</dbReference>
<keyword evidence="4 6" id="KW-0238">DNA-binding</keyword>
<dbReference type="AlphaFoldDB" id="A0A1H3QQT2"/>
<dbReference type="STRING" id="415015.SAMN05660462_02043"/>
<dbReference type="RefSeq" id="WP_091730720.1">
    <property type="nucleotide sequence ID" value="NZ_FNQE01000022.1"/>
</dbReference>